<keyword evidence="4" id="KW-0436">Ligase</keyword>
<dbReference type="InterPro" id="IPR011761">
    <property type="entry name" value="ATP-grasp"/>
</dbReference>
<comment type="caution">
    <text evidence="4">The sequence shown here is derived from an EMBL/GenBank/DDBJ whole genome shotgun (WGS) entry which is preliminary data.</text>
</comment>
<protein>
    <submittedName>
        <fullName evidence="4">Alpha-L-glutamate ligase-like protein</fullName>
    </submittedName>
</protein>
<dbReference type="Gene3D" id="3.30.470.20">
    <property type="entry name" value="ATP-grasp fold, B domain"/>
    <property type="match status" value="1"/>
</dbReference>
<dbReference type="PROSITE" id="PS50975">
    <property type="entry name" value="ATP_GRASP"/>
    <property type="match status" value="1"/>
</dbReference>
<dbReference type="RefSeq" id="WP_169562484.1">
    <property type="nucleotide sequence ID" value="NZ_JAAXYH010000001.1"/>
</dbReference>
<sequence length="318" mass="35295">MKYAWPWQLRRNGVLNMNMRNINYIGRYNPRKYYKRVDDKLLTKQLALANDIAVPDLIGVIREQHEIADIPEMVRGRSGFVIKPAKGSGGKGILVITHVEHHRYYKPNGHEITPSEVDRHVSNILSGLFSLGGKTDVAIVEGLIEFDPVFDGYSYEGVPDIRLIVFKGFPVMGMLRLSTTASDGKANLHQGAVGVGLDIATGQGLHAVQFDCPLEHHPDTGKRLIDIKVPHWDTLLHTASSTYEMCELGYLGTDMVLDQRKGPLLLELNARPGLAIQIANGKGILPRLRHIEAMRGPSMSPEERVAYAKTHFSSSSVS</sequence>
<dbReference type="EMBL" id="JAAXYH010000001">
    <property type="protein sequence ID" value="NMH63863.1"/>
    <property type="molecule type" value="Genomic_DNA"/>
</dbReference>
<accession>A0A972JHC8</accession>
<gene>
    <name evidence="4" type="ORF">HC757_01505</name>
</gene>
<keyword evidence="2" id="KW-0547">Nucleotide-binding</keyword>
<dbReference type="Pfam" id="PF14397">
    <property type="entry name" value="ATPgrasp_ST"/>
    <property type="match status" value="1"/>
</dbReference>
<dbReference type="GO" id="GO:0009432">
    <property type="term" value="P:SOS response"/>
    <property type="evidence" value="ECO:0007669"/>
    <property type="project" value="TreeGrafter"/>
</dbReference>
<keyword evidence="5" id="KW-1185">Reference proteome</keyword>
<dbReference type="GO" id="GO:0005524">
    <property type="term" value="F:ATP binding"/>
    <property type="evidence" value="ECO:0007669"/>
    <property type="project" value="UniProtKB-UniRule"/>
</dbReference>
<dbReference type="GO" id="GO:0005737">
    <property type="term" value="C:cytoplasm"/>
    <property type="evidence" value="ECO:0007669"/>
    <property type="project" value="TreeGrafter"/>
</dbReference>
<dbReference type="InterPro" id="IPR011758">
    <property type="entry name" value="RimK-rel_E_lig"/>
</dbReference>
<reference evidence="4" key="1">
    <citation type="submission" date="2020-04" db="EMBL/GenBank/DDBJ databases">
        <title>Description of Shewanella salipaludis sp. nov., isolated from a salt marsh.</title>
        <authorList>
            <person name="Park S."/>
            <person name="Yoon J.-H."/>
        </authorList>
    </citation>
    <scope>NUCLEOTIDE SEQUENCE</scope>
    <source>
        <strain evidence="4">SHSM-M6</strain>
    </source>
</reference>
<evidence type="ECO:0000256" key="1">
    <source>
        <dbReference type="ARBA" id="ARBA00023211"/>
    </source>
</evidence>
<feature type="domain" description="ATP-grasp" evidence="3">
    <location>
        <begin position="44"/>
        <end position="295"/>
    </location>
</feature>
<proteinExistence type="predicted"/>
<name>A0A972JHC8_9GAMM</name>
<dbReference type="PANTHER" id="PTHR21621:SF0">
    <property type="entry name" value="BETA-CITRYLGLUTAMATE SYNTHASE B-RELATED"/>
    <property type="match status" value="1"/>
</dbReference>
<evidence type="ECO:0000256" key="2">
    <source>
        <dbReference type="PROSITE-ProRule" id="PRU00409"/>
    </source>
</evidence>
<evidence type="ECO:0000259" key="3">
    <source>
        <dbReference type="PROSITE" id="PS50975"/>
    </source>
</evidence>
<dbReference type="Proteomes" id="UP000737113">
    <property type="component" value="Unassembled WGS sequence"/>
</dbReference>
<evidence type="ECO:0000313" key="4">
    <source>
        <dbReference type="EMBL" id="NMH63863.1"/>
    </source>
</evidence>
<organism evidence="4 5">
    <name type="scientific">Shewanella salipaludis</name>
    <dbReference type="NCBI Taxonomy" id="2723052"/>
    <lineage>
        <taxon>Bacteria</taxon>
        <taxon>Pseudomonadati</taxon>
        <taxon>Pseudomonadota</taxon>
        <taxon>Gammaproteobacteria</taxon>
        <taxon>Alteromonadales</taxon>
        <taxon>Shewanellaceae</taxon>
        <taxon>Shewanella</taxon>
    </lineage>
</organism>
<dbReference type="GO" id="GO:0018169">
    <property type="term" value="F:ribosomal S6-glutamic acid ligase activity"/>
    <property type="evidence" value="ECO:0007669"/>
    <property type="project" value="TreeGrafter"/>
</dbReference>
<dbReference type="PANTHER" id="PTHR21621">
    <property type="entry name" value="RIBOSOMAL PROTEIN S6 MODIFICATION PROTEIN"/>
    <property type="match status" value="1"/>
</dbReference>
<dbReference type="NCBIfam" id="TIGR02291">
    <property type="entry name" value="rimK_rel_E_lig"/>
    <property type="match status" value="1"/>
</dbReference>
<evidence type="ECO:0000313" key="5">
    <source>
        <dbReference type="Proteomes" id="UP000737113"/>
    </source>
</evidence>
<dbReference type="AlphaFoldDB" id="A0A972JHC8"/>
<dbReference type="SUPFAM" id="SSF56059">
    <property type="entry name" value="Glutathione synthetase ATP-binding domain-like"/>
    <property type="match status" value="1"/>
</dbReference>
<keyword evidence="2" id="KW-0067">ATP-binding</keyword>
<dbReference type="InterPro" id="IPR039523">
    <property type="entry name" value="RimK-rel_E_lig_ATP-grasp"/>
</dbReference>
<keyword evidence="1" id="KW-0464">Manganese</keyword>
<dbReference type="GO" id="GO:0046872">
    <property type="term" value="F:metal ion binding"/>
    <property type="evidence" value="ECO:0007669"/>
    <property type="project" value="InterPro"/>
</dbReference>